<dbReference type="Proteomes" id="UP000182229">
    <property type="component" value="Unassembled WGS sequence"/>
</dbReference>
<sequence>MKLVSPLLLSCLMLVSACERTPSPSDADAGTLTDGGPGSSSPPGEPIPDAGTSVNAPRFEHYIRRQPYPRMVLEVDGWGGYTPTASVAEKLRQGLLGILDKESIEVRVDQAFPGKGAEHAWANDELLRLAEQTGTLEVPSGTIKLHVLLVDGHSAMDTSEGKVLGLAFPWTHLVLFRQTMDTLCNKGSPLNQCARAELGVWAHEVGHQLGLVDNGLAMSRAHKDAAHGAHDSSDQCIMYWAYENSAGLDALLAGLLGDQANLGFDAACLADLDAVKTRP</sequence>
<dbReference type="PROSITE" id="PS51257">
    <property type="entry name" value="PROKAR_LIPOPROTEIN"/>
    <property type="match status" value="1"/>
</dbReference>
<reference evidence="3 4" key="2">
    <citation type="submission" date="2016-12" db="EMBL/GenBank/DDBJ databases">
        <title>Draft Genome Sequence of Cystobacter ferrugineus Strain Cbfe23.</title>
        <authorList>
            <person name="Akbar S."/>
            <person name="Dowd S.E."/>
            <person name="Stevens D.C."/>
        </authorList>
    </citation>
    <scope>NUCLEOTIDE SEQUENCE [LARGE SCALE GENOMIC DNA]</scope>
    <source>
        <strain evidence="3 4">Cbfe23</strain>
    </source>
</reference>
<evidence type="ECO:0008006" key="5">
    <source>
        <dbReference type="Google" id="ProtNLM"/>
    </source>
</evidence>
<keyword evidence="2" id="KW-0732">Signal</keyword>
<proteinExistence type="predicted"/>
<gene>
    <name evidence="3" type="ORF">BON30_05660</name>
</gene>
<comment type="caution">
    <text evidence="3">The sequence shown here is derived from an EMBL/GenBank/DDBJ whole genome shotgun (WGS) entry which is preliminary data.</text>
</comment>
<dbReference type="STRING" id="83449.BON30_05660"/>
<keyword evidence="4" id="KW-1185">Reference proteome</keyword>
<evidence type="ECO:0000313" key="3">
    <source>
        <dbReference type="EMBL" id="OJH42669.1"/>
    </source>
</evidence>
<evidence type="ECO:0000256" key="2">
    <source>
        <dbReference type="SAM" id="SignalP"/>
    </source>
</evidence>
<feature type="signal peptide" evidence="2">
    <location>
        <begin position="1"/>
        <end position="17"/>
    </location>
</feature>
<evidence type="ECO:0000313" key="4">
    <source>
        <dbReference type="Proteomes" id="UP000182229"/>
    </source>
</evidence>
<reference evidence="4" key="1">
    <citation type="submission" date="2016-11" db="EMBL/GenBank/DDBJ databases">
        <authorList>
            <person name="Shukria A."/>
            <person name="Stevens D.C."/>
        </authorList>
    </citation>
    <scope>NUCLEOTIDE SEQUENCE [LARGE SCALE GENOMIC DNA]</scope>
    <source>
        <strain evidence="4">Cbfe23</strain>
    </source>
</reference>
<dbReference type="SUPFAM" id="SSF55486">
    <property type="entry name" value="Metalloproteases ('zincins'), catalytic domain"/>
    <property type="match status" value="1"/>
</dbReference>
<dbReference type="AlphaFoldDB" id="A0A1L9BKB5"/>
<dbReference type="EMBL" id="MPIN01000001">
    <property type="protein sequence ID" value="OJH42669.1"/>
    <property type="molecule type" value="Genomic_DNA"/>
</dbReference>
<organism evidence="3 4">
    <name type="scientific">Cystobacter ferrugineus</name>
    <dbReference type="NCBI Taxonomy" id="83449"/>
    <lineage>
        <taxon>Bacteria</taxon>
        <taxon>Pseudomonadati</taxon>
        <taxon>Myxococcota</taxon>
        <taxon>Myxococcia</taxon>
        <taxon>Myxococcales</taxon>
        <taxon>Cystobacterineae</taxon>
        <taxon>Archangiaceae</taxon>
        <taxon>Cystobacter</taxon>
    </lineage>
</organism>
<accession>A0A1L9BKB5</accession>
<dbReference type="RefSeq" id="WP_071896765.1">
    <property type="nucleotide sequence ID" value="NZ_MPIN01000001.1"/>
</dbReference>
<evidence type="ECO:0000256" key="1">
    <source>
        <dbReference type="SAM" id="MobiDB-lite"/>
    </source>
</evidence>
<protein>
    <recommendedName>
        <fullName evidence="5">Peptidase M10 metallopeptidase domain-containing protein</fullName>
    </recommendedName>
</protein>
<name>A0A1L9BKB5_9BACT</name>
<feature type="chain" id="PRO_5012815276" description="Peptidase M10 metallopeptidase domain-containing protein" evidence="2">
    <location>
        <begin position="18"/>
        <end position="279"/>
    </location>
</feature>
<feature type="region of interest" description="Disordered" evidence="1">
    <location>
        <begin position="22"/>
        <end position="56"/>
    </location>
</feature>
<dbReference type="OrthoDB" id="1121673at2"/>